<gene>
    <name evidence="3" type="ORF">SAMN00777080_4886</name>
</gene>
<keyword evidence="4" id="KW-1185">Reference proteome</keyword>
<protein>
    <submittedName>
        <fullName evidence="3">Uncharacterized protein, contains HEPN domain, UPF0332 family</fullName>
    </submittedName>
</protein>
<sequence>MIGNNPEDYINYRMERALETIEEVQTHINNKYYNTAINRMYYACFYAIGALLLKDNIEVSSHQGVRQKFGEHFVKTGKIDKELARHFTELYDKRNKGDYNDFFDFDESTVKKLYPKSKNLVTQIGEILK</sequence>
<evidence type="ECO:0000313" key="4">
    <source>
        <dbReference type="Proteomes" id="UP000192333"/>
    </source>
</evidence>
<dbReference type="Proteomes" id="UP000192333">
    <property type="component" value="Chromosome I"/>
</dbReference>
<organism evidence="3 4">
    <name type="scientific">Aquiflexum balticum DSM 16537</name>
    <dbReference type="NCBI Taxonomy" id="758820"/>
    <lineage>
        <taxon>Bacteria</taxon>
        <taxon>Pseudomonadati</taxon>
        <taxon>Bacteroidota</taxon>
        <taxon>Cytophagia</taxon>
        <taxon>Cytophagales</taxon>
        <taxon>Cyclobacteriaceae</taxon>
        <taxon>Aquiflexum</taxon>
    </lineage>
</organism>
<feature type="domain" description="HEPN" evidence="2">
    <location>
        <begin position="12"/>
        <end position="122"/>
    </location>
</feature>
<dbReference type="OrthoDB" id="1494057at2"/>
<accession>A0A1W2HBF7</accession>
<evidence type="ECO:0000259" key="2">
    <source>
        <dbReference type="Pfam" id="PF05168"/>
    </source>
</evidence>
<comment type="similarity">
    <text evidence="1">Belongs to the UPF0332 family.</text>
</comment>
<proteinExistence type="inferred from homology"/>
<dbReference type="PANTHER" id="PTHR36565">
    <property type="entry name" value="UPF0332 PROTEIN TM_1000"/>
    <property type="match status" value="1"/>
</dbReference>
<evidence type="ECO:0000256" key="1">
    <source>
        <dbReference type="ARBA" id="ARBA00038248"/>
    </source>
</evidence>
<dbReference type="Gene3D" id="1.20.120.330">
    <property type="entry name" value="Nucleotidyltransferases domain 2"/>
    <property type="match status" value="1"/>
</dbReference>
<name>A0A1W2HBF7_9BACT</name>
<dbReference type="AlphaFoldDB" id="A0A1W2HBF7"/>
<evidence type="ECO:0000313" key="3">
    <source>
        <dbReference type="EMBL" id="SMD46205.1"/>
    </source>
</evidence>
<dbReference type="PANTHER" id="PTHR36565:SF1">
    <property type="entry name" value="UPF0332 PROTEIN TM_1000"/>
    <property type="match status" value="1"/>
</dbReference>
<dbReference type="Pfam" id="PF05168">
    <property type="entry name" value="HEPN"/>
    <property type="match status" value="1"/>
</dbReference>
<dbReference type="InterPro" id="IPR007842">
    <property type="entry name" value="HEPN_dom"/>
</dbReference>
<dbReference type="InterPro" id="IPR052226">
    <property type="entry name" value="UPF0332_toxin"/>
</dbReference>
<reference evidence="4" key="1">
    <citation type="submission" date="2017-04" db="EMBL/GenBank/DDBJ databases">
        <authorList>
            <person name="Varghese N."/>
            <person name="Submissions S."/>
        </authorList>
    </citation>
    <scope>NUCLEOTIDE SEQUENCE [LARGE SCALE GENOMIC DNA]</scope>
    <source>
        <strain evidence="4">DSM 16537</strain>
    </source>
</reference>
<dbReference type="STRING" id="758820.SAMN00777080_4886"/>
<dbReference type="EMBL" id="LT838813">
    <property type="protein sequence ID" value="SMD46205.1"/>
    <property type="molecule type" value="Genomic_DNA"/>
</dbReference>